<keyword evidence="3 6" id="KW-0812">Transmembrane</keyword>
<dbReference type="FunCoup" id="A0A0D2G969">
    <property type="interactions" value="447"/>
</dbReference>
<dbReference type="EMBL" id="AZAC01000056">
    <property type="protein sequence ID" value="KIX11417.1"/>
    <property type="molecule type" value="Genomic_DNA"/>
</dbReference>
<comment type="caution">
    <text evidence="8">The sequence shown here is derived from an EMBL/GenBank/DDBJ whole genome shotgun (WGS) entry which is preliminary data.</text>
</comment>
<dbReference type="PANTHER" id="PTHR30477">
    <property type="entry name" value="ABC-TRANSPORTER METAL-BINDING PROTEIN"/>
    <property type="match status" value="1"/>
</dbReference>
<accession>A0A0D2G969</accession>
<comment type="subcellular location">
    <subcellularLocation>
        <location evidence="6">Cell membrane</location>
        <topology evidence="6">Multi-pass membrane protein</topology>
    </subcellularLocation>
    <subcellularLocation>
        <location evidence="1">Membrane</location>
        <topology evidence="1">Multi-pass membrane protein</topology>
    </subcellularLocation>
</comment>
<dbReference type="OrthoDB" id="9798540at2"/>
<keyword evidence="5 7" id="KW-0472">Membrane</keyword>
<dbReference type="SUPFAM" id="SSF81345">
    <property type="entry name" value="ABC transporter involved in vitamin B12 uptake, BtuC"/>
    <property type="match status" value="1"/>
</dbReference>
<dbReference type="Gene3D" id="1.10.3470.10">
    <property type="entry name" value="ABC transporter involved in vitamin B12 uptake, BtuC"/>
    <property type="match status" value="1"/>
</dbReference>
<dbReference type="GO" id="GO:0010043">
    <property type="term" value="P:response to zinc ion"/>
    <property type="evidence" value="ECO:0007669"/>
    <property type="project" value="TreeGrafter"/>
</dbReference>
<feature type="transmembrane region" description="Helical" evidence="7">
    <location>
        <begin position="132"/>
        <end position="151"/>
    </location>
</feature>
<dbReference type="Pfam" id="PF00950">
    <property type="entry name" value="ABC-3"/>
    <property type="match status" value="1"/>
</dbReference>
<keyword evidence="9" id="KW-1185">Reference proteome</keyword>
<evidence type="ECO:0000256" key="3">
    <source>
        <dbReference type="ARBA" id="ARBA00022692"/>
    </source>
</evidence>
<dbReference type="InterPro" id="IPR037294">
    <property type="entry name" value="ABC_BtuC-like"/>
</dbReference>
<feature type="transmembrane region" description="Helical" evidence="7">
    <location>
        <begin position="12"/>
        <end position="33"/>
    </location>
</feature>
<dbReference type="InterPro" id="IPR001626">
    <property type="entry name" value="ABC_TroCD"/>
</dbReference>
<dbReference type="GO" id="GO:0055085">
    <property type="term" value="P:transmembrane transport"/>
    <property type="evidence" value="ECO:0007669"/>
    <property type="project" value="InterPro"/>
</dbReference>
<organism evidence="8 9">
    <name type="scientific">Dethiosulfatarculus sandiegensis</name>
    <dbReference type="NCBI Taxonomy" id="1429043"/>
    <lineage>
        <taxon>Bacteria</taxon>
        <taxon>Pseudomonadati</taxon>
        <taxon>Thermodesulfobacteriota</taxon>
        <taxon>Desulfarculia</taxon>
        <taxon>Desulfarculales</taxon>
        <taxon>Desulfarculaceae</taxon>
        <taxon>Dethiosulfatarculus</taxon>
    </lineage>
</organism>
<feature type="transmembrane region" description="Helical" evidence="7">
    <location>
        <begin position="172"/>
        <end position="189"/>
    </location>
</feature>
<reference evidence="8 9" key="1">
    <citation type="submission" date="2013-11" db="EMBL/GenBank/DDBJ databases">
        <title>Metagenomic analysis of a methanogenic consortium involved in long chain n-alkane degradation.</title>
        <authorList>
            <person name="Davidova I.A."/>
            <person name="Callaghan A.V."/>
            <person name="Wawrik B."/>
            <person name="Pruitt S."/>
            <person name="Marks C."/>
            <person name="Duncan K.E."/>
            <person name="Suflita J.M."/>
        </authorList>
    </citation>
    <scope>NUCLEOTIDE SEQUENCE [LARGE SCALE GENOMIC DNA]</scope>
    <source>
        <strain evidence="8 9">SPR</strain>
    </source>
</reference>
<dbReference type="PATRIC" id="fig|1429043.3.peg.5172"/>
<dbReference type="PANTHER" id="PTHR30477:SF18">
    <property type="entry name" value="METAL TRANSPORT SYSTEM MEMBRANE PROTEIN CT_417-RELATED"/>
    <property type="match status" value="1"/>
</dbReference>
<sequence length="272" mass="29127">MLEALQMEFMQNAILAGLLASLACGVIGSLVVVNRIVFISGGIAHTAYGGIGLAFFLGISPLLGAVGFTLSAALIMAWITLKNKKRADTIIGVIWALGMAMGVILMDLTPGYNVDLMSYLFGSILAVPSSDLYFIAALDLLCLGLVFLFYPRFLAISYDEQFAVSRGVPVRALYYLLVVMIALVVVFLIRVVGLLLVIALLTIPTYMAEGWCRSLKSMMFVSSLLCGFFTIVGLMLSYVFNLTSGASIICVAGIFFFASLLLNPLLPAGTGQ</sequence>
<comment type="similarity">
    <text evidence="2 6">Belongs to the ABC-3 integral membrane protein family.</text>
</comment>
<feature type="transmembrane region" description="Helical" evidence="7">
    <location>
        <begin position="90"/>
        <end position="112"/>
    </location>
</feature>
<dbReference type="CDD" id="cd06550">
    <property type="entry name" value="TM_ABC_iron-siderophores_like"/>
    <property type="match status" value="1"/>
</dbReference>
<evidence type="ECO:0000313" key="8">
    <source>
        <dbReference type="EMBL" id="KIX11417.1"/>
    </source>
</evidence>
<dbReference type="GO" id="GO:0043190">
    <property type="term" value="C:ATP-binding cassette (ABC) transporter complex"/>
    <property type="evidence" value="ECO:0007669"/>
    <property type="project" value="InterPro"/>
</dbReference>
<feature type="transmembrane region" description="Helical" evidence="7">
    <location>
        <begin position="219"/>
        <end position="240"/>
    </location>
</feature>
<keyword evidence="6" id="KW-0813">Transport</keyword>
<dbReference type="InParanoid" id="A0A0D2G969"/>
<keyword evidence="4 7" id="KW-1133">Transmembrane helix</keyword>
<evidence type="ECO:0000256" key="5">
    <source>
        <dbReference type="ARBA" id="ARBA00023136"/>
    </source>
</evidence>
<dbReference type="Proteomes" id="UP000032233">
    <property type="component" value="Unassembled WGS sequence"/>
</dbReference>
<evidence type="ECO:0000256" key="1">
    <source>
        <dbReference type="ARBA" id="ARBA00004141"/>
    </source>
</evidence>
<feature type="transmembrane region" description="Helical" evidence="7">
    <location>
        <begin position="246"/>
        <end position="266"/>
    </location>
</feature>
<evidence type="ECO:0000256" key="2">
    <source>
        <dbReference type="ARBA" id="ARBA00008034"/>
    </source>
</evidence>
<evidence type="ECO:0000256" key="7">
    <source>
        <dbReference type="SAM" id="Phobius"/>
    </source>
</evidence>
<gene>
    <name evidence="8" type="ORF">X474_24435</name>
</gene>
<protein>
    <submittedName>
        <fullName evidence="8">Membrane protein</fullName>
    </submittedName>
</protein>
<evidence type="ECO:0000313" key="9">
    <source>
        <dbReference type="Proteomes" id="UP000032233"/>
    </source>
</evidence>
<feature type="transmembrane region" description="Helical" evidence="7">
    <location>
        <begin position="53"/>
        <end position="78"/>
    </location>
</feature>
<dbReference type="AlphaFoldDB" id="A0A0D2G969"/>
<name>A0A0D2G969_9BACT</name>
<evidence type="ECO:0000256" key="4">
    <source>
        <dbReference type="ARBA" id="ARBA00022989"/>
    </source>
</evidence>
<proteinExistence type="inferred from homology"/>
<dbReference type="STRING" id="1429043.X474_24435"/>
<evidence type="ECO:0000256" key="6">
    <source>
        <dbReference type="RuleBase" id="RU003943"/>
    </source>
</evidence>
<dbReference type="RefSeq" id="WP_044352189.1">
    <property type="nucleotide sequence ID" value="NZ_AZAC01000056.1"/>
</dbReference>